<sequence>MRTFAGDDAWHGFERDLRAGRITLREALEREAALVRLSRTEALAFLERHAPVDPTFAPFVRRAHAHGASVSVVSSGLRQIIGPALERASVDVPVFANDVVFDADGWKLTFLDDSANGHDKAARVRDARDAGLQTVYIGDGISDFDAALAADVRFAKAGRALERYCRDQGVAMTPFATFAEIDVVPAER</sequence>
<dbReference type="InterPro" id="IPR036412">
    <property type="entry name" value="HAD-like_sf"/>
</dbReference>
<dbReference type="Gene3D" id="3.90.1470.20">
    <property type="match status" value="1"/>
</dbReference>
<dbReference type="KEGG" id="vab:WPS_00530"/>
<accession>A0AAN1XUX4</accession>
<protein>
    <recommendedName>
        <fullName evidence="4">Phosphoserine phosphatase</fullName>
    </recommendedName>
</protein>
<reference evidence="2 3" key="1">
    <citation type="journal article" date="2022" name="ISME Commun">
        <title>Vulcanimicrobium alpinus gen. nov. sp. nov., the first cultivated representative of the candidate phylum 'Eremiobacterota', is a metabolically versatile aerobic anoxygenic phototroph.</title>
        <authorList>
            <person name="Yabe S."/>
            <person name="Muto K."/>
            <person name="Abe K."/>
            <person name="Yokota A."/>
            <person name="Staudigel H."/>
            <person name="Tebo B.M."/>
        </authorList>
    </citation>
    <scope>NUCLEOTIDE SEQUENCE [LARGE SCALE GENOMIC DNA]</scope>
    <source>
        <strain evidence="2 3">WC8-2</strain>
    </source>
</reference>
<evidence type="ECO:0000313" key="3">
    <source>
        <dbReference type="Proteomes" id="UP001317532"/>
    </source>
</evidence>
<dbReference type="NCBIfam" id="TIGR01488">
    <property type="entry name" value="HAD-SF-IB"/>
    <property type="match status" value="1"/>
</dbReference>
<evidence type="ECO:0000256" key="1">
    <source>
        <dbReference type="ARBA" id="ARBA00009184"/>
    </source>
</evidence>
<organism evidence="2 3">
    <name type="scientific">Vulcanimicrobium alpinum</name>
    <dbReference type="NCBI Taxonomy" id="3016050"/>
    <lineage>
        <taxon>Bacteria</taxon>
        <taxon>Bacillati</taxon>
        <taxon>Vulcanimicrobiota</taxon>
        <taxon>Vulcanimicrobiia</taxon>
        <taxon>Vulcanimicrobiales</taxon>
        <taxon>Vulcanimicrobiaceae</taxon>
        <taxon>Vulcanimicrobium</taxon>
    </lineage>
</organism>
<dbReference type="EMBL" id="AP025523">
    <property type="protein sequence ID" value="BDE04777.1"/>
    <property type="molecule type" value="Genomic_DNA"/>
</dbReference>
<dbReference type="GO" id="GO:0036424">
    <property type="term" value="F:L-phosphoserine phosphatase activity"/>
    <property type="evidence" value="ECO:0007669"/>
    <property type="project" value="TreeGrafter"/>
</dbReference>
<dbReference type="AlphaFoldDB" id="A0AAN1XUX4"/>
<gene>
    <name evidence="2" type="ORF">WPS_00530</name>
</gene>
<dbReference type="Gene3D" id="3.40.50.1000">
    <property type="entry name" value="HAD superfamily/HAD-like"/>
    <property type="match status" value="1"/>
</dbReference>
<dbReference type="GO" id="GO:0005737">
    <property type="term" value="C:cytoplasm"/>
    <property type="evidence" value="ECO:0007669"/>
    <property type="project" value="TreeGrafter"/>
</dbReference>
<dbReference type="InterPro" id="IPR023214">
    <property type="entry name" value="HAD_sf"/>
</dbReference>
<dbReference type="GO" id="GO:0000287">
    <property type="term" value="F:magnesium ion binding"/>
    <property type="evidence" value="ECO:0007669"/>
    <property type="project" value="TreeGrafter"/>
</dbReference>
<dbReference type="InterPro" id="IPR050582">
    <property type="entry name" value="HAD-like_SerB"/>
</dbReference>
<dbReference type="GO" id="GO:0006564">
    <property type="term" value="P:L-serine biosynthetic process"/>
    <property type="evidence" value="ECO:0007669"/>
    <property type="project" value="TreeGrafter"/>
</dbReference>
<dbReference type="Pfam" id="PF12710">
    <property type="entry name" value="HAD"/>
    <property type="match status" value="1"/>
</dbReference>
<dbReference type="PANTHER" id="PTHR43344">
    <property type="entry name" value="PHOSPHOSERINE PHOSPHATASE"/>
    <property type="match status" value="1"/>
</dbReference>
<dbReference type="SUPFAM" id="SSF56784">
    <property type="entry name" value="HAD-like"/>
    <property type="match status" value="1"/>
</dbReference>
<dbReference type="Proteomes" id="UP001317532">
    <property type="component" value="Chromosome"/>
</dbReference>
<dbReference type="PANTHER" id="PTHR43344:SF21">
    <property type="entry name" value="POLYOL PHOSPHATE PHOSPHATASE PYP1"/>
    <property type="match status" value="1"/>
</dbReference>
<evidence type="ECO:0000313" key="2">
    <source>
        <dbReference type="EMBL" id="BDE04777.1"/>
    </source>
</evidence>
<proteinExistence type="inferred from homology"/>
<evidence type="ECO:0008006" key="4">
    <source>
        <dbReference type="Google" id="ProtNLM"/>
    </source>
</evidence>
<keyword evidence="3" id="KW-1185">Reference proteome</keyword>
<comment type="similarity">
    <text evidence="1">Belongs to the HAD-like hydrolase superfamily. SerB family.</text>
</comment>
<name>A0AAN1XUX4_UNVUL</name>